<dbReference type="FunFam" id="2.10.220.10:FF:000001">
    <property type="entry name" value="Receptor protein-tyrosine kinase"/>
    <property type="match status" value="1"/>
</dbReference>
<dbReference type="Gene3D" id="3.30.200.20">
    <property type="entry name" value="Phosphorylase Kinase, domain 1"/>
    <property type="match status" value="1"/>
</dbReference>
<feature type="transmembrane region" description="Helical" evidence="37">
    <location>
        <begin position="342"/>
        <end position="362"/>
    </location>
</feature>
<keyword evidence="23" id="KW-1015">Disulfide bond</keyword>
<dbReference type="PROSITE" id="PS00678">
    <property type="entry name" value="WD_REPEATS_1"/>
    <property type="match status" value="1"/>
</dbReference>
<evidence type="ECO:0000256" key="31">
    <source>
        <dbReference type="ARBA" id="ARBA00071153"/>
    </source>
</evidence>
<evidence type="ECO:0000256" key="27">
    <source>
        <dbReference type="ARBA" id="ARBA00023180"/>
    </source>
</evidence>
<feature type="region of interest" description="Disordered" evidence="36">
    <location>
        <begin position="1"/>
        <end position="22"/>
    </location>
</feature>
<name>A0AAD7T4E5_9TELE</name>
<evidence type="ECO:0000313" key="40">
    <source>
        <dbReference type="Proteomes" id="UP001221898"/>
    </source>
</evidence>
<feature type="transmembrane region" description="Helical" evidence="37">
    <location>
        <begin position="253"/>
        <end position="270"/>
    </location>
</feature>
<dbReference type="InterPro" id="IPR001245">
    <property type="entry name" value="Ser-Thr/Tyr_kinase_cat_dom"/>
</dbReference>
<evidence type="ECO:0000256" key="2">
    <source>
        <dbReference type="ARBA" id="ARBA00004251"/>
    </source>
</evidence>
<dbReference type="PROSITE" id="PS00107">
    <property type="entry name" value="PROTEIN_KINASE_ATP"/>
    <property type="match status" value="1"/>
</dbReference>
<dbReference type="SMART" id="SM00261">
    <property type="entry name" value="FU"/>
    <property type="match status" value="3"/>
</dbReference>
<dbReference type="Gene3D" id="3.80.20.20">
    <property type="entry name" value="Receptor L-domain"/>
    <property type="match status" value="2"/>
</dbReference>
<dbReference type="Pfam" id="PF01030">
    <property type="entry name" value="Recep_L_domain"/>
    <property type="match status" value="2"/>
</dbReference>
<dbReference type="InterPro" id="IPR032778">
    <property type="entry name" value="GF_recep_IV"/>
</dbReference>
<dbReference type="Gene3D" id="1.10.510.10">
    <property type="entry name" value="Transferase(Phosphotransferase) domain 1"/>
    <property type="match status" value="1"/>
</dbReference>
<dbReference type="Pfam" id="PF00400">
    <property type="entry name" value="WD40"/>
    <property type="match status" value="2"/>
</dbReference>
<dbReference type="InterPro" id="IPR017441">
    <property type="entry name" value="Protein_kinase_ATP_BS"/>
</dbReference>
<evidence type="ECO:0000256" key="33">
    <source>
        <dbReference type="ARBA" id="ARBA00079586"/>
    </source>
</evidence>
<dbReference type="PROSITE" id="PS00109">
    <property type="entry name" value="PROTEIN_KINASE_TYR"/>
    <property type="match status" value="1"/>
</dbReference>
<keyword evidence="6" id="KW-0217">Developmental protein</keyword>
<keyword evidence="17" id="KW-0833">Ubl conjugation pathway</keyword>
<dbReference type="GO" id="GO:0042127">
    <property type="term" value="P:regulation of cell population proliferation"/>
    <property type="evidence" value="ECO:0007669"/>
    <property type="project" value="UniProtKB-ARBA"/>
</dbReference>
<evidence type="ECO:0000313" key="39">
    <source>
        <dbReference type="EMBL" id="KAJ8414211.1"/>
    </source>
</evidence>
<dbReference type="FunFam" id="2.130.10.10:FF:000049">
    <property type="entry name" value="DDB1-and CUL4-associated factor 7"/>
    <property type="match status" value="1"/>
</dbReference>
<keyword evidence="16" id="KW-0418">Kinase</keyword>
<dbReference type="InterPro" id="IPR006211">
    <property type="entry name" value="Furin-like_Cys-rich_dom"/>
</dbReference>
<dbReference type="GO" id="GO:0005634">
    <property type="term" value="C:nucleus"/>
    <property type="evidence" value="ECO:0007669"/>
    <property type="project" value="UniProtKB-SubCell"/>
</dbReference>
<dbReference type="InterPro" id="IPR019775">
    <property type="entry name" value="WD40_repeat_CS"/>
</dbReference>
<dbReference type="SUPFAM" id="SSF57184">
    <property type="entry name" value="Growth factor receptor domain"/>
    <property type="match status" value="2"/>
</dbReference>
<evidence type="ECO:0000256" key="1">
    <source>
        <dbReference type="ARBA" id="ARBA00004123"/>
    </source>
</evidence>
<keyword evidence="9" id="KW-0597">Phosphoprotein</keyword>
<dbReference type="CDD" id="cd00064">
    <property type="entry name" value="FU"/>
    <property type="match status" value="3"/>
</dbReference>
<dbReference type="FunFam" id="2.10.220.10:FF:000009">
    <property type="entry name" value="Receptor protein-tyrosine kinase"/>
    <property type="match status" value="1"/>
</dbReference>
<dbReference type="GO" id="GO:0006506">
    <property type="term" value="P:GPI anchor biosynthetic process"/>
    <property type="evidence" value="ECO:0007669"/>
    <property type="project" value="InterPro"/>
</dbReference>
<keyword evidence="12 37" id="KW-0812">Transmembrane</keyword>
<feature type="transmembrane region" description="Helical" evidence="37">
    <location>
        <begin position="282"/>
        <end position="302"/>
    </location>
</feature>
<dbReference type="Pfam" id="PF07714">
    <property type="entry name" value="PK_Tyr_Ser-Thr"/>
    <property type="match status" value="1"/>
</dbReference>
<evidence type="ECO:0000256" key="7">
    <source>
        <dbReference type="ARBA" id="ARBA00022475"/>
    </source>
</evidence>
<evidence type="ECO:0000256" key="15">
    <source>
        <dbReference type="ARBA" id="ARBA00022741"/>
    </source>
</evidence>
<keyword evidence="14" id="KW-0677">Repeat</keyword>
<evidence type="ECO:0000256" key="11">
    <source>
        <dbReference type="ARBA" id="ARBA00022679"/>
    </source>
</evidence>
<gene>
    <name evidence="39" type="ORF">AAFF_G00050810</name>
</gene>
<keyword evidence="8" id="KW-0963">Cytoplasm</keyword>
<dbReference type="GO" id="GO:0009966">
    <property type="term" value="P:regulation of signal transduction"/>
    <property type="evidence" value="ECO:0007669"/>
    <property type="project" value="UniProtKB-ARBA"/>
</dbReference>
<dbReference type="GO" id="GO:0005886">
    <property type="term" value="C:plasma membrane"/>
    <property type="evidence" value="ECO:0007669"/>
    <property type="project" value="UniProtKB-SubCell"/>
</dbReference>
<dbReference type="InterPro" id="IPR000719">
    <property type="entry name" value="Prot_kinase_dom"/>
</dbReference>
<dbReference type="InterPro" id="IPR044912">
    <property type="entry name" value="Egfr_JX_dom"/>
</dbReference>
<evidence type="ECO:0000256" key="18">
    <source>
        <dbReference type="ARBA" id="ARBA00022840"/>
    </source>
</evidence>
<dbReference type="PROSITE" id="PS50011">
    <property type="entry name" value="PROTEIN_KINASE_DOM"/>
    <property type="match status" value="1"/>
</dbReference>
<dbReference type="FunFam" id="1.10.510.10:FF:002828">
    <property type="entry name" value="Receptor tyrosine-protein kinase erbB-2"/>
    <property type="match status" value="1"/>
</dbReference>
<dbReference type="InterPro" id="IPR045159">
    <property type="entry name" value="DCAF7-like"/>
</dbReference>
<dbReference type="GO" id="GO:0010647">
    <property type="term" value="P:positive regulation of cell communication"/>
    <property type="evidence" value="ECO:0007669"/>
    <property type="project" value="UniProtKB-ARBA"/>
</dbReference>
<dbReference type="GO" id="GO:0005524">
    <property type="term" value="F:ATP binding"/>
    <property type="evidence" value="ECO:0007669"/>
    <property type="project" value="UniProtKB-UniRule"/>
</dbReference>
<evidence type="ECO:0000256" key="26">
    <source>
        <dbReference type="ARBA" id="ARBA00023170"/>
    </source>
</evidence>
<dbReference type="FunFam" id="3.30.200.20:FF:000184">
    <property type="entry name" value="Receptor protein-tyrosine kinase"/>
    <property type="match status" value="1"/>
</dbReference>
<feature type="binding site" evidence="35">
    <location>
        <position position="1301"/>
    </location>
    <ligand>
        <name>ATP</name>
        <dbReference type="ChEBI" id="CHEBI:30616"/>
    </ligand>
</feature>
<keyword evidence="21 37" id="KW-0472">Membrane</keyword>
<evidence type="ECO:0000256" key="20">
    <source>
        <dbReference type="ARBA" id="ARBA00023015"/>
    </source>
</evidence>
<evidence type="ECO:0000256" key="13">
    <source>
        <dbReference type="ARBA" id="ARBA00022729"/>
    </source>
</evidence>
<evidence type="ECO:0000256" key="3">
    <source>
        <dbReference type="ARBA" id="ARBA00004419"/>
    </source>
</evidence>
<feature type="transmembrane region" description="Helical" evidence="37">
    <location>
        <begin position="148"/>
        <end position="167"/>
    </location>
</feature>
<proteinExistence type="inferred from homology"/>
<evidence type="ECO:0000256" key="9">
    <source>
        <dbReference type="ARBA" id="ARBA00022553"/>
    </source>
</evidence>
<evidence type="ECO:0000256" key="8">
    <source>
        <dbReference type="ARBA" id="ARBA00022490"/>
    </source>
</evidence>
<keyword evidence="20" id="KW-0805">Transcription regulation</keyword>
<keyword evidence="27" id="KW-0325">Glycoprotein</keyword>
<dbReference type="InterPro" id="IPR011009">
    <property type="entry name" value="Kinase-like_dom_sf"/>
</dbReference>
<feature type="transmembrane region" description="Helical" evidence="37">
    <location>
        <begin position="399"/>
        <end position="419"/>
    </location>
</feature>
<dbReference type="Gene3D" id="2.130.10.10">
    <property type="entry name" value="YVTN repeat-like/Quinoprotein amine dehydrogenase"/>
    <property type="match status" value="1"/>
</dbReference>
<feature type="transmembrane region" description="Helical" evidence="37">
    <location>
        <begin position="1202"/>
        <end position="1223"/>
    </location>
</feature>
<dbReference type="Pfam" id="PF14843">
    <property type="entry name" value="GF_recep_IV"/>
    <property type="match status" value="1"/>
</dbReference>
<keyword evidence="15 35" id="KW-0547">Nucleotide-binding</keyword>
<accession>A0AAD7T4E5</accession>
<dbReference type="InterPro" id="IPR020635">
    <property type="entry name" value="Tyr_kinase_cat_dom"/>
</dbReference>
<dbReference type="SUPFAM" id="SSF52058">
    <property type="entry name" value="L domain-like"/>
    <property type="match status" value="2"/>
</dbReference>
<keyword evidence="10 34" id="KW-0853">WD repeat</keyword>
<dbReference type="GO" id="GO:0023056">
    <property type="term" value="P:positive regulation of signaling"/>
    <property type="evidence" value="ECO:0007669"/>
    <property type="project" value="UniProtKB-ARBA"/>
</dbReference>
<evidence type="ECO:0000256" key="5">
    <source>
        <dbReference type="ARBA" id="ARBA00011902"/>
    </source>
</evidence>
<feature type="region of interest" description="Disordered" evidence="36">
    <location>
        <begin position="1720"/>
        <end position="1756"/>
    </location>
</feature>
<keyword evidence="7" id="KW-1003">Cell membrane</keyword>
<evidence type="ECO:0000256" key="37">
    <source>
        <dbReference type="SAM" id="Phobius"/>
    </source>
</evidence>
<evidence type="ECO:0000256" key="14">
    <source>
        <dbReference type="ARBA" id="ARBA00022737"/>
    </source>
</evidence>
<dbReference type="Gene3D" id="2.10.220.10">
    <property type="entry name" value="Hormone Receptor, Insulin-like Growth Factor Receptor 1, Chain A, domain 2"/>
    <property type="match status" value="3"/>
</dbReference>
<dbReference type="CDD" id="cd12087">
    <property type="entry name" value="TM_EGFR-like"/>
    <property type="match status" value="1"/>
</dbReference>
<evidence type="ECO:0000259" key="38">
    <source>
        <dbReference type="PROSITE" id="PS50011"/>
    </source>
</evidence>
<evidence type="ECO:0000256" key="12">
    <source>
        <dbReference type="ARBA" id="ARBA00022692"/>
    </source>
</evidence>
<feature type="domain" description="Protein kinase" evidence="38">
    <location>
        <begin position="1268"/>
        <end position="1527"/>
    </location>
</feature>
<dbReference type="EMBL" id="JAINUG010000013">
    <property type="protein sequence ID" value="KAJ8414211.1"/>
    <property type="molecule type" value="Genomic_DNA"/>
</dbReference>
<keyword evidence="40" id="KW-1185">Reference proteome</keyword>
<keyword evidence="26" id="KW-0675">Receptor</keyword>
<dbReference type="InterPro" id="IPR049328">
    <property type="entry name" value="TM_ErbB1"/>
</dbReference>
<dbReference type="GO" id="GO:0005776">
    <property type="term" value="C:autophagosome"/>
    <property type="evidence" value="ECO:0007669"/>
    <property type="project" value="UniProtKB-SubCell"/>
</dbReference>
<keyword evidence="13" id="KW-0732">Signal</keyword>
<evidence type="ECO:0000256" key="34">
    <source>
        <dbReference type="PROSITE-ProRule" id="PRU00221"/>
    </source>
</evidence>
<dbReference type="PANTHER" id="PTHR19919">
    <property type="entry name" value="WD REPEAT CONTAINING PROTEIN"/>
    <property type="match status" value="1"/>
</dbReference>
<keyword evidence="25" id="KW-0804">Transcription</keyword>
<comment type="caution">
    <text evidence="39">The sequence shown here is derived from an EMBL/GenBank/DDBJ whole genome shotgun (WGS) entry which is preliminary data.</text>
</comment>
<keyword evidence="18 35" id="KW-0067">ATP-binding</keyword>
<dbReference type="InterPro" id="IPR006212">
    <property type="entry name" value="Furin_repeat"/>
</dbReference>
<dbReference type="Proteomes" id="UP001221898">
    <property type="component" value="Unassembled WGS sequence"/>
</dbReference>
<dbReference type="PRINTS" id="PR00109">
    <property type="entry name" value="TYRKINASE"/>
</dbReference>
<evidence type="ECO:0000256" key="32">
    <source>
        <dbReference type="ARBA" id="ARBA00075735"/>
    </source>
</evidence>
<dbReference type="GO" id="GO:0004714">
    <property type="term" value="F:transmembrane receptor protein tyrosine kinase activity"/>
    <property type="evidence" value="ECO:0007669"/>
    <property type="project" value="UniProtKB-EC"/>
</dbReference>
<feature type="region of interest" description="Disordered" evidence="36">
    <location>
        <begin position="1580"/>
        <end position="1617"/>
    </location>
</feature>
<evidence type="ECO:0000256" key="30">
    <source>
        <dbReference type="ARBA" id="ARBA00060896"/>
    </source>
</evidence>
<dbReference type="InterPro" id="IPR008266">
    <property type="entry name" value="Tyr_kinase_AS"/>
</dbReference>
<dbReference type="Pfam" id="PF00757">
    <property type="entry name" value="Furin-like"/>
    <property type="match status" value="1"/>
</dbReference>
<keyword evidence="11" id="KW-0808">Transferase</keyword>
<dbReference type="InterPro" id="IPR015943">
    <property type="entry name" value="WD40/YVTN_repeat-like_dom_sf"/>
</dbReference>
<evidence type="ECO:0000256" key="35">
    <source>
        <dbReference type="PROSITE-ProRule" id="PRU10141"/>
    </source>
</evidence>
<dbReference type="Pfam" id="PF04080">
    <property type="entry name" value="Per1"/>
    <property type="match status" value="1"/>
</dbReference>
<dbReference type="SMART" id="SM00219">
    <property type="entry name" value="TyrKc"/>
    <property type="match status" value="1"/>
</dbReference>
<dbReference type="InterPro" id="IPR001680">
    <property type="entry name" value="WD40_rpt"/>
</dbReference>
<dbReference type="InterPro" id="IPR036941">
    <property type="entry name" value="Rcpt_L-dom_sf"/>
</dbReference>
<dbReference type="Gene3D" id="6.10.250.2930">
    <property type="match status" value="1"/>
</dbReference>
<evidence type="ECO:0000256" key="4">
    <source>
        <dbReference type="ARBA" id="ARBA00004906"/>
    </source>
</evidence>
<keyword evidence="24" id="KW-0010">Activator</keyword>
<dbReference type="InterPro" id="IPR000494">
    <property type="entry name" value="Rcpt_L-dom"/>
</dbReference>
<evidence type="ECO:0000256" key="25">
    <source>
        <dbReference type="ARBA" id="ARBA00023163"/>
    </source>
</evidence>
<dbReference type="SUPFAM" id="SSF56112">
    <property type="entry name" value="Protein kinase-like (PK-like)"/>
    <property type="match status" value="1"/>
</dbReference>
<evidence type="ECO:0000256" key="29">
    <source>
        <dbReference type="ARBA" id="ARBA00051243"/>
    </source>
</evidence>
<dbReference type="Pfam" id="PF21314">
    <property type="entry name" value="TM_ErbB1"/>
    <property type="match status" value="1"/>
</dbReference>
<comment type="catalytic activity">
    <reaction evidence="29">
        <text>L-tyrosyl-[protein] + ATP = O-phospho-L-tyrosyl-[protein] + ADP + H(+)</text>
        <dbReference type="Rhea" id="RHEA:10596"/>
        <dbReference type="Rhea" id="RHEA-COMP:10136"/>
        <dbReference type="Rhea" id="RHEA-COMP:20101"/>
        <dbReference type="ChEBI" id="CHEBI:15378"/>
        <dbReference type="ChEBI" id="CHEBI:30616"/>
        <dbReference type="ChEBI" id="CHEBI:46858"/>
        <dbReference type="ChEBI" id="CHEBI:61978"/>
        <dbReference type="ChEBI" id="CHEBI:456216"/>
        <dbReference type="EC" id="2.7.10.1"/>
    </reaction>
</comment>
<evidence type="ECO:0000256" key="10">
    <source>
        <dbReference type="ARBA" id="ARBA00022574"/>
    </source>
</evidence>
<protein>
    <recommendedName>
        <fullName evidence="31">DDB1- and CUL4-associated factor 7</fullName>
        <ecNumber evidence="5">2.7.10.1</ecNumber>
    </recommendedName>
    <alternativeName>
        <fullName evidence="32">WD repeat-containing protein 68</fullName>
    </alternativeName>
    <alternativeName>
        <fullName evidence="33">WD repeat-containing protein An11 homolog</fullName>
    </alternativeName>
</protein>
<evidence type="ECO:0000256" key="28">
    <source>
        <dbReference type="ARBA" id="ARBA00023242"/>
    </source>
</evidence>
<dbReference type="InterPro" id="IPR036322">
    <property type="entry name" value="WD40_repeat_dom_sf"/>
</dbReference>
<feature type="region of interest" description="Disordered" evidence="36">
    <location>
        <begin position="1654"/>
        <end position="1695"/>
    </location>
</feature>
<evidence type="ECO:0000256" key="19">
    <source>
        <dbReference type="ARBA" id="ARBA00022989"/>
    </source>
</evidence>
<sequence>MLDKLAIDVAQEKSRHKEELSDARLQHEKEVLGVRARYEKELRGLHEDKNRTEEEIRSQLRDEKARTRELESLQQTVEELQAQIQSMEGTKGWFERGLKEAEETAEKSALEHQEQYSRPFAPPHLYVPCTTLSLNCSQESEKRLSGKAAYFALSSIILLLLPATIIASQGDKEPVYRDCVKQCARTNCTGARLRGFQSIQPRYMALTGWTCRDDCRYQCMWTTVGLYQAEGYKVPQFHGKWPFTRFLCFEEPASALASLLNGLACLLMLLRYRSAVPRQSPMYHTINAFSLVSLNAWFWSTVFHTRDTYLTEKMDYFCASAVILYSIYLCCVRTLGLRRPVVSSVVGVLLILAFTSHVSYLTFVSFDYGYNMAANATIGMVNLLWWLCWCWQNWRTLPYLWKCGAVVVLLHGLALLELLDFPPLLWVLDAHAVWHLSTVPVHFLFYRDALLLLSELMPALPPLSPWGRQPIAALDRSYQPEADWRSHTYRNAPGAAMLSSETPPSQPASMTRHLTQCWERIEQRSSGAGGVLQQHWQQASAAKKSSRVSQSANPGSFLLGSWPCAGTDMKLALPSSLDNHYEMLRLLYTGCQVVHGNLEITHLQGAPDLSFLEASTPLPLLLLSVQGIVEVQGYVLIARVSLSIVPLDNLRIVRGSQLYNSSYALAVMDNGGTAAAGPAGAGLRELRMRSLTEILLGGVYIWGNPQLCFPDPQQIQWSDTLDEENTQKHLHLQRRPSNCPGCSSACGSRGCWGETEKDCQTLTHNCASGCLRCKGPLPNDCCHKQCAAGCTGPKDTDCLACRHFNDSGTCKDNCPPSTIYDSVTFQSKPNKNKKFKFGATCVKECPHNYLAMEVACTMVCPKANQEVIVTQPNGQETQKCDKCDGECAKVCYGLGMGSLQGVLAVNSSNIGLFSGCKKIFGSLAFLPETFVGDPATNTSALEPSKLNVFKSLQEITGYLYIEAWPSNWSDISMFENLEVIRGRMLYRGVFSLGLQSLEIESLGLRSLRSVSGGLILVHGNPRLCYTTSLPWGALLHPAQGPNLIGTNNRSPEECVAEGLVCHPLCANGSCWGPGPSQCVSCVMYQRGTECVDECNILQGSEREYIDGSVCVSCHPECHSMNGSASCDGQGAHQCRKCLHFQDGEVCVPRCPSGVKEEHHTIWKYANATGHCQPCGTNCTHTCTVMDERGCPVDRKTGPATSIAAAVGGVVLFLILVALVVFYLRRQRHLKRKETLRRILQEHELVEPLTPSGAVPNQAQMRILKETELKKLRVLGSGAFGTVYKGMWAPDGENVKIPVAIKVLRENTSPKANKEILDEAYVMAGVASPYVCRLLGICLTSTVQLVTQLMPYGCLLDYVRENKDRIGSQFLLNWCVQIAKGMSYLEDVRLVHRDLAARNVLVKNPNHVKITDFGLARLLDIDETEYHADGGKVPIKWMALESILHRKFTHQSDVWSYGVTVWELMTFGLKPYDMIPAREIPEILEGGERLSQPLICTIDVYMIMVKCWMIDPDSRPKFRELVTEFSTMARDPPRYVVIQNDEQMSLSSPVDSQFFRMLLEEEGAADMHDLLDAEEYLVPQPGFFRPQGEGASNDPSRHHSHRSTEQGLDGDTSAGGRSMYASVSTLGRSQYPTLPMGATGNGPWVPHYPALNRSISHRSAGGQSDSVFLDTGAEGGGPPSSPGRYCEDPTLANGNDGDLETDGPALPLCHTLPRGAHTQPEYVNQGVSDGRVGVPDRPSTLPRKSSGGVRRIHNGLAPGNSVENPEYLVPMGSTSPAFDNPYYLDLGAKSVAGGGGTEREGPSPARLANGFDRLLMFCSEGWSVLYSHCSTVVAVTFVLPIYGSSSFMILSFSARFFSSRRVCAASWRCACVSFRKFSSTRARFLSAFCFPWKNRQVRCRSPVTGSNKGVALPPPRQHSSCHRQLPPLVALLARANSGEMGNRTPVSAASVSRYAAIAYTLQLGPSLTLLSITPSVTSPISVRMARILKVILPIFQLHGSLVLIVLIGSSRGCPRRRGCLGLNRRILAHVFKLCKVIVVKLRQLFSIVQLVGLEEESSEFVCRNTFDHPYPTTKIMWIPDTKGVYPDLLATSGDYLRIWRVSDTETRLECLLNNNKNSDFCAPLTSFDWNEVDPNLLGTSSIDTTCTIWGLETGQVLGRVNLVSGHVKTQLIAHDKEVYDIAFSRAGGGRDMFASVGADGSVRMFDLRHLEHSTIIYEDPQHHPLLRLCWNKQDPNYLATMAMDGMEVVILDVRVPCTPVARLNNHRACVNGIAWAPHSSCHICTAADDHQALIWDIQQMPRAIEDPILAYTAEGEINNVQWASTQPDWIAICYNNCLEILRV</sequence>
<evidence type="ECO:0000256" key="17">
    <source>
        <dbReference type="ARBA" id="ARBA00022786"/>
    </source>
</evidence>
<evidence type="ECO:0000256" key="6">
    <source>
        <dbReference type="ARBA" id="ARBA00022473"/>
    </source>
</evidence>
<keyword evidence="28" id="KW-0539">Nucleus</keyword>
<dbReference type="GO" id="GO:0038127">
    <property type="term" value="P:ERBB signaling pathway"/>
    <property type="evidence" value="ECO:0007669"/>
    <property type="project" value="UniProtKB-ARBA"/>
</dbReference>
<dbReference type="EC" id="2.7.10.1" evidence="5"/>
<feature type="transmembrane region" description="Helical" evidence="37">
    <location>
        <begin position="314"/>
        <end position="335"/>
    </location>
</feature>
<feature type="region of interest" description="Disordered" evidence="36">
    <location>
        <begin position="42"/>
        <end position="63"/>
    </location>
</feature>
<dbReference type="SUPFAM" id="SSF50978">
    <property type="entry name" value="WD40 repeat-like"/>
    <property type="match status" value="1"/>
</dbReference>
<dbReference type="InterPro" id="IPR007217">
    <property type="entry name" value="Per1-like"/>
</dbReference>
<evidence type="ECO:0000256" key="21">
    <source>
        <dbReference type="ARBA" id="ARBA00023136"/>
    </source>
</evidence>
<comment type="pathway">
    <text evidence="4">Protein modification; protein ubiquitination.</text>
</comment>
<comment type="subcellular location">
    <subcellularLocation>
        <location evidence="2">Cell membrane</location>
        <topology evidence="2">Single-pass type I membrane protein</topology>
    </subcellularLocation>
    <subcellularLocation>
        <location evidence="3">Cytoplasmic vesicle</location>
        <location evidence="3">Autophagosome</location>
    </subcellularLocation>
    <subcellularLocation>
        <location evidence="1">Nucleus</location>
    </subcellularLocation>
</comment>
<dbReference type="FunFam" id="3.80.20.20:FF:000014">
    <property type="entry name" value="Receptor protein-tyrosine kinase"/>
    <property type="match status" value="1"/>
</dbReference>
<dbReference type="PROSITE" id="PS50082">
    <property type="entry name" value="WD_REPEATS_2"/>
    <property type="match status" value="1"/>
</dbReference>
<keyword evidence="19 37" id="KW-1133">Transmembrane helix</keyword>
<evidence type="ECO:0000256" key="24">
    <source>
        <dbReference type="ARBA" id="ARBA00023159"/>
    </source>
</evidence>
<evidence type="ECO:0000256" key="22">
    <source>
        <dbReference type="ARBA" id="ARBA00023137"/>
    </source>
</evidence>
<feature type="transmembrane region" description="Helical" evidence="37">
    <location>
        <begin position="368"/>
        <end position="387"/>
    </location>
</feature>
<keyword evidence="22" id="KW-0829">Tyrosine-protein kinase</keyword>
<dbReference type="SMART" id="SM00320">
    <property type="entry name" value="WD40"/>
    <property type="match status" value="5"/>
</dbReference>
<reference evidence="39" key="1">
    <citation type="journal article" date="2023" name="Science">
        <title>Genome structures resolve the early diversification of teleost fishes.</title>
        <authorList>
            <person name="Parey E."/>
            <person name="Louis A."/>
            <person name="Montfort J."/>
            <person name="Bouchez O."/>
            <person name="Roques C."/>
            <person name="Iampietro C."/>
            <person name="Lluch J."/>
            <person name="Castinel A."/>
            <person name="Donnadieu C."/>
            <person name="Desvignes T."/>
            <person name="Floi Bucao C."/>
            <person name="Jouanno E."/>
            <person name="Wen M."/>
            <person name="Mejri S."/>
            <person name="Dirks R."/>
            <person name="Jansen H."/>
            <person name="Henkel C."/>
            <person name="Chen W.J."/>
            <person name="Zahm M."/>
            <person name="Cabau C."/>
            <person name="Klopp C."/>
            <person name="Thompson A.W."/>
            <person name="Robinson-Rechavi M."/>
            <person name="Braasch I."/>
            <person name="Lecointre G."/>
            <person name="Bobe J."/>
            <person name="Postlethwait J.H."/>
            <person name="Berthelot C."/>
            <person name="Roest Crollius H."/>
            <person name="Guiguen Y."/>
        </authorList>
    </citation>
    <scope>NUCLEOTIDE SEQUENCE</scope>
    <source>
        <strain evidence="39">NC1722</strain>
    </source>
</reference>
<evidence type="ECO:0000256" key="23">
    <source>
        <dbReference type="ARBA" id="ARBA00023157"/>
    </source>
</evidence>
<evidence type="ECO:0000256" key="36">
    <source>
        <dbReference type="SAM" id="MobiDB-lite"/>
    </source>
</evidence>
<feature type="repeat" description="WD" evidence="34">
    <location>
        <begin position="2262"/>
        <end position="2304"/>
    </location>
</feature>
<dbReference type="InterPro" id="IPR009030">
    <property type="entry name" value="Growth_fac_rcpt_cys_sf"/>
</dbReference>
<comment type="similarity">
    <text evidence="30">Belongs to the WD repeat DCAF7 family.</text>
</comment>
<organism evidence="39 40">
    <name type="scientific">Aldrovandia affinis</name>
    <dbReference type="NCBI Taxonomy" id="143900"/>
    <lineage>
        <taxon>Eukaryota</taxon>
        <taxon>Metazoa</taxon>
        <taxon>Chordata</taxon>
        <taxon>Craniata</taxon>
        <taxon>Vertebrata</taxon>
        <taxon>Euteleostomi</taxon>
        <taxon>Actinopterygii</taxon>
        <taxon>Neopterygii</taxon>
        <taxon>Teleostei</taxon>
        <taxon>Notacanthiformes</taxon>
        <taxon>Halosauridae</taxon>
        <taxon>Aldrovandia</taxon>
    </lineage>
</organism>
<evidence type="ECO:0000256" key="16">
    <source>
        <dbReference type="ARBA" id="ARBA00022777"/>
    </source>
</evidence>